<organism evidence="3 4">
    <name type="scientific">Acinetobacter shaoyimingii</name>
    <dbReference type="NCBI Taxonomy" id="2715164"/>
    <lineage>
        <taxon>Bacteria</taxon>
        <taxon>Pseudomonadati</taxon>
        <taxon>Pseudomonadota</taxon>
        <taxon>Gammaproteobacteria</taxon>
        <taxon>Moraxellales</taxon>
        <taxon>Moraxellaceae</taxon>
        <taxon>Acinetobacter</taxon>
    </lineage>
</organism>
<dbReference type="EMBL" id="CP049801">
    <property type="protein sequence ID" value="QIO05289.1"/>
    <property type="molecule type" value="Genomic_DNA"/>
</dbReference>
<protein>
    <submittedName>
        <fullName evidence="3">DUF262 domain-containing protein</fullName>
    </submittedName>
</protein>
<dbReference type="PANTHER" id="PTHR39639:SF1">
    <property type="entry name" value="DUF262 DOMAIN-CONTAINING PROTEIN"/>
    <property type="match status" value="1"/>
</dbReference>
<keyword evidence="1" id="KW-0175">Coiled coil</keyword>
<dbReference type="AlphaFoldDB" id="A0A6G8RTJ7"/>
<evidence type="ECO:0000256" key="1">
    <source>
        <dbReference type="SAM" id="Coils"/>
    </source>
</evidence>
<dbReference type="KEGG" id="asha:G8E00_04590"/>
<accession>A0A6G8RTJ7</accession>
<reference evidence="3 4" key="1">
    <citation type="submission" date="2020-03" db="EMBL/GenBank/DDBJ databases">
        <authorList>
            <person name="Zhu W."/>
        </authorList>
    </citation>
    <scope>NUCLEOTIDE SEQUENCE [LARGE SCALE GENOMIC DNA]</scope>
    <source>
        <strain evidence="3 4">323-1</strain>
    </source>
</reference>
<evidence type="ECO:0000259" key="2">
    <source>
        <dbReference type="Pfam" id="PF03235"/>
    </source>
</evidence>
<gene>
    <name evidence="3" type="ORF">G8E00_04590</name>
</gene>
<feature type="domain" description="GmrSD restriction endonucleases N-terminal" evidence="2">
    <location>
        <begin position="52"/>
        <end position="187"/>
    </location>
</feature>
<feature type="coiled-coil region" evidence="1">
    <location>
        <begin position="262"/>
        <end position="289"/>
    </location>
</feature>
<dbReference type="RefSeq" id="WP_166222231.1">
    <property type="nucleotide sequence ID" value="NZ_CP049801.1"/>
</dbReference>
<sequence>MNFPKIDPKDRNSSIRDLNKQIKHGLRLQELTNKDIEELSEDERFDYVDAIIVQPDYQREYRYTIADESLLVESIIVGIPVPPIFLANTRFLGIQVLNVVDGQHRLTAFYRYINNEFKLQGLKLCADLNDKYFKDLESEIKEKIISANIQQIIFKEFPGKVFELEIFNRYNKGTKPLTPQEIRNAVYGSKFNSYVNSFSKMICTQVSDFDIYTRDELKKLGVIYNATQDRFLKKKIQESIFVIFNILEFGFSDQLKKSPQYADSYMKQKAEFEDELNKLELEYETKSVNSDVTQIEVKREEKKIAIDKNFNIMKEYFRQFNDLVLKINEKVEYPFSREIYGISSRNYKFQISIAMILAGLVNKLLTTGESVENLKNIDALTKYLSDLLGNSYLEDSEYNASSTNYVELTRLIENWIFLR</sequence>
<dbReference type="PANTHER" id="PTHR39639">
    <property type="entry name" value="CHROMOSOME 16, WHOLE GENOME SHOTGUN SEQUENCE"/>
    <property type="match status" value="1"/>
</dbReference>
<name>A0A6G8RTJ7_9GAMM</name>
<evidence type="ECO:0000313" key="3">
    <source>
        <dbReference type="EMBL" id="QIO05289.1"/>
    </source>
</evidence>
<dbReference type="Proteomes" id="UP000502297">
    <property type="component" value="Chromosome"/>
</dbReference>
<proteinExistence type="predicted"/>
<evidence type="ECO:0000313" key="4">
    <source>
        <dbReference type="Proteomes" id="UP000502297"/>
    </source>
</evidence>
<keyword evidence="4" id="KW-1185">Reference proteome</keyword>
<dbReference type="Pfam" id="PF03235">
    <property type="entry name" value="GmrSD_N"/>
    <property type="match status" value="1"/>
</dbReference>
<dbReference type="InterPro" id="IPR004919">
    <property type="entry name" value="GmrSD_N"/>
</dbReference>